<dbReference type="KEGG" id="nde:NIDE1630"/>
<dbReference type="GO" id="GO:0003676">
    <property type="term" value="F:nucleic acid binding"/>
    <property type="evidence" value="ECO:0007669"/>
    <property type="project" value="InterPro"/>
</dbReference>
<reference evidence="1 2" key="1">
    <citation type="journal article" date="2010" name="Proc. Natl. Acad. Sci. U.S.A.">
        <title>A Nitrospira metagenome illuminates the physiology and evolution of globally important nitrite-oxidizing bacteria.</title>
        <authorList>
            <person name="Lucker S."/>
            <person name="Wagner M."/>
            <person name="Maixner F."/>
            <person name="Pelletier E."/>
            <person name="Koch H."/>
            <person name="Vacherie B."/>
            <person name="Rattei T."/>
            <person name="Sinninghe Damste J."/>
            <person name="Spieck E."/>
            <person name="Le Paslier D."/>
            <person name="Daims H."/>
        </authorList>
    </citation>
    <scope>NUCLEOTIDE SEQUENCE [LARGE SCALE GENOMIC DNA]</scope>
</reference>
<dbReference type="Proteomes" id="UP000001660">
    <property type="component" value="Chromosome"/>
</dbReference>
<organism evidence="1 2">
    <name type="scientific">Nitrospira defluvii</name>
    <dbReference type="NCBI Taxonomy" id="330214"/>
    <lineage>
        <taxon>Bacteria</taxon>
        <taxon>Pseudomonadati</taxon>
        <taxon>Nitrospirota</taxon>
        <taxon>Nitrospiria</taxon>
        <taxon>Nitrospirales</taxon>
        <taxon>Nitrospiraceae</taxon>
        <taxon>Nitrospira</taxon>
    </lineage>
</organism>
<dbReference type="HOGENOM" id="CLU_1944799_0_0_0"/>
<proteinExistence type="predicted"/>
<name>D8PDQ6_9BACT</name>
<dbReference type="Gene3D" id="3.40.1350.10">
    <property type="match status" value="1"/>
</dbReference>
<gene>
    <name evidence="1" type="ORF">NIDE1630</name>
</gene>
<dbReference type="InterPro" id="IPR011856">
    <property type="entry name" value="tRNA_endonuc-like_dom_sf"/>
</dbReference>
<protein>
    <recommendedName>
        <fullName evidence="3">PD(D/E)XK endonuclease domain-containing protein</fullName>
    </recommendedName>
</protein>
<sequence>MANPISENMVKGTIGELLVQTRLLQYGVQAAAPIKDSGNDLIALKGYAVKTIQVKTCTNQFHTPLDLPEKYHLVALVKLHEHDTELLLDQTKVYLVAKNQLVGLRVNCETDMAPFVISQKLVDGLFVEP</sequence>
<evidence type="ECO:0000313" key="2">
    <source>
        <dbReference type="Proteomes" id="UP000001660"/>
    </source>
</evidence>
<evidence type="ECO:0008006" key="3">
    <source>
        <dbReference type="Google" id="ProtNLM"/>
    </source>
</evidence>
<accession>D8PDQ6</accession>
<evidence type="ECO:0000313" key="1">
    <source>
        <dbReference type="EMBL" id="CBK41365.1"/>
    </source>
</evidence>
<keyword evidence="2" id="KW-1185">Reference proteome</keyword>
<dbReference type="AlphaFoldDB" id="D8PDQ6"/>
<dbReference type="EMBL" id="FP929003">
    <property type="protein sequence ID" value="CBK41365.1"/>
    <property type="molecule type" value="Genomic_DNA"/>
</dbReference>